<dbReference type="AlphaFoldDB" id="A0A9Q8SBW8"/>
<accession>A0A9Q8SBW8</accession>
<dbReference type="Gene3D" id="2.20.28.120">
    <property type="entry name" value="Ribosomal protein L33"/>
    <property type="match status" value="1"/>
</dbReference>
<keyword evidence="4" id="KW-0496">Mitochondrion</keyword>
<dbReference type="Proteomes" id="UP000830671">
    <property type="component" value="Chromosome 1"/>
</dbReference>
<feature type="transmembrane region" description="Helical" evidence="7">
    <location>
        <begin position="83"/>
        <end position="100"/>
    </location>
</feature>
<dbReference type="InterPro" id="IPR038584">
    <property type="entry name" value="Ribosomal_bL33_sf"/>
</dbReference>
<reference evidence="8" key="1">
    <citation type="journal article" date="2021" name="Mol. Plant Microbe Interact.">
        <title>Complete Genome Sequence of the Plant-Pathogenic Fungus Colletotrichum lupini.</title>
        <authorList>
            <person name="Baroncelli R."/>
            <person name="Pensec F."/>
            <person name="Da Lio D."/>
            <person name="Boufleur T."/>
            <person name="Vicente I."/>
            <person name="Sarrocco S."/>
            <person name="Picot A."/>
            <person name="Baraldi E."/>
            <person name="Sukno S."/>
            <person name="Thon M."/>
            <person name="Le Floch G."/>
        </authorList>
    </citation>
    <scope>NUCLEOTIDE SEQUENCE</scope>
    <source>
        <strain evidence="8">IMI 504893</strain>
    </source>
</reference>
<dbReference type="GO" id="GO:0005739">
    <property type="term" value="C:mitochondrion"/>
    <property type="evidence" value="ECO:0007669"/>
    <property type="project" value="UniProtKB-SubCell"/>
</dbReference>
<dbReference type="GeneID" id="73334374"/>
<evidence type="ECO:0000256" key="2">
    <source>
        <dbReference type="ARBA" id="ARBA00007596"/>
    </source>
</evidence>
<keyword evidence="7" id="KW-0812">Transmembrane</keyword>
<comment type="subcellular location">
    <subcellularLocation>
        <location evidence="1">Mitochondrion</location>
    </subcellularLocation>
</comment>
<keyword evidence="3 8" id="KW-0689">Ribosomal protein</keyword>
<keyword evidence="7" id="KW-0472">Membrane</keyword>
<dbReference type="InterPro" id="IPR052008">
    <property type="entry name" value="Mitoribosomal_protein_bL33"/>
</dbReference>
<protein>
    <recommendedName>
        <fullName evidence="6">Large ribosomal subunit protein bL33m</fullName>
    </recommendedName>
</protein>
<dbReference type="GO" id="GO:0006412">
    <property type="term" value="P:translation"/>
    <property type="evidence" value="ECO:0007669"/>
    <property type="project" value="InterPro"/>
</dbReference>
<sequence length="250" mass="28721">MYHLTNITSQSDRMGVFLPAGTIWLVRSSDAGVHVHYTEISPTRRSRLHTAKLSRPPVSKPQAIQRVRRKLPFKMAKKAKSRVMIVRLLSMAATGYFYTVKRLRTATPMSLLKYDPISMPTPFSSFGERCFSWSRRRRGNEPAHSRYTNTICNNTDITINGVHGGIRLGLEDHMDELYIINLQSLRPIVRDKALARRTVPQRRKESEGFDGRDLVVYSIKREQTLRKCIPLHDSTHINIQFTSKKTNLDG</sequence>
<organism evidence="8 9">
    <name type="scientific">Colletotrichum lupini</name>
    <dbReference type="NCBI Taxonomy" id="145971"/>
    <lineage>
        <taxon>Eukaryota</taxon>
        <taxon>Fungi</taxon>
        <taxon>Dikarya</taxon>
        <taxon>Ascomycota</taxon>
        <taxon>Pezizomycotina</taxon>
        <taxon>Sordariomycetes</taxon>
        <taxon>Hypocreomycetidae</taxon>
        <taxon>Glomerellales</taxon>
        <taxon>Glomerellaceae</taxon>
        <taxon>Colletotrichum</taxon>
        <taxon>Colletotrichum acutatum species complex</taxon>
    </lineage>
</organism>
<gene>
    <name evidence="8" type="ORF">CLUP02_00312</name>
</gene>
<evidence type="ECO:0000256" key="7">
    <source>
        <dbReference type="SAM" id="Phobius"/>
    </source>
</evidence>
<dbReference type="SUPFAM" id="SSF57829">
    <property type="entry name" value="Zn-binding ribosomal proteins"/>
    <property type="match status" value="1"/>
</dbReference>
<evidence type="ECO:0000256" key="1">
    <source>
        <dbReference type="ARBA" id="ARBA00004173"/>
    </source>
</evidence>
<evidence type="ECO:0000256" key="5">
    <source>
        <dbReference type="ARBA" id="ARBA00023274"/>
    </source>
</evidence>
<proteinExistence type="inferred from homology"/>
<name>A0A9Q8SBW8_9PEZI</name>
<evidence type="ECO:0000256" key="3">
    <source>
        <dbReference type="ARBA" id="ARBA00022980"/>
    </source>
</evidence>
<keyword evidence="9" id="KW-1185">Reference proteome</keyword>
<dbReference type="PANTHER" id="PTHR47037:SF1">
    <property type="entry name" value="LARGE RIBOSOMAL SUBUNIT PROTEIN BL33M"/>
    <property type="match status" value="1"/>
</dbReference>
<dbReference type="EMBL" id="CP019471">
    <property type="protein sequence ID" value="UQC73667.1"/>
    <property type="molecule type" value="Genomic_DNA"/>
</dbReference>
<evidence type="ECO:0000256" key="6">
    <source>
        <dbReference type="ARBA" id="ARBA00035275"/>
    </source>
</evidence>
<dbReference type="KEGG" id="clup:CLUP02_00312"/>
<evidence type="ECO:0000256" key="4">
    <source>
        <dbReference type="ARBA" id="ARBA00023128"/>
    </source>
</evidence>
<keyword evidence="5" id="KW-0687">Ribonucleoprotein</keyword>
<dbReference type="InterPro" id="IPR011332">
    <property type="entry name" value="Ribosomal_zn-bd"/>
</dbReference>
<dbReference type="GO" id="GO:1990904">
    <property type="term" value="C:ribonucleoprotein complex"/>
    <property type="evidence" value="ECO:0007669"/>
    <property type="project" value="UniProtKB-KW"/>
</dbReference>
<dbReference type="GO" id="GO:0005840">
    <property type="term" value="C:ribosome"/>
    <property type="evidence" value="ECO:0007669"/>
    <property type="project" value="UniProtKB-KW"/>
</dbReference>
<keyword evidence="7" id="KW-1133">Transmembrane helix</keyword>
<evidence type="ECO:0000313" key="8">
    <source>
        <dbReference type="EMBL" id="UQC73667.1"/>
    </source>
</evidence>
<dbReference type="RefSeq" id="XP_049135321.1">
    <property type="nucleotide sequence ID" value="XM_049279364.1"/>
</dbReference>
<comment type="similarity">
    <text evidence="2">Belongs to the bacterial ribosomal protein bL33 family.</text>
</comment>
<dbReference type="PANTHER" id="PTHR47037">
    <property type="entry name" value="39S RIBOSOMAL PROTEIN L33, MITOCHONDRIAL"/>
    <property type="match status" value="1"/>
</dbReference>
<evidence type="ECO:0000313" key="9">
    <source>
        <dbReference type="Proteomes" id="UP000830671"/>
    </source>
</evidence>